<keyword evidence="5" id="KW-1185">Reference proteome</keyword>
<dbReference type="Gene3D" id="3.30.70.3290">
    <property type="match status" value="1"/>
</dbReference>
<dbReference type="Pfam" id="PF02801">
    <property type="entry name" value="Ketoacyl-synt_C"/>
    <property type="match status" value="1"/>
</dbReference>
<evidence type="ECO:0000313" key="4">
    <source>
        <dbReference type="EMBL" id="EFN69124.1"/>
    </source>
</evidence>
<sequence length="382" mass="41742">MNNIEKFDAEFFNISAVEAHVLDPGARMLLENTYAAIIDASINPAELQGTRTAVAGLPILGCSKNMLANRISYWLNITGPSYNIDTACSSGHFAMVEAYNLIRSGICDAAIVASVNLCLNPSVTYLSYCLGVLSGDGYCKPYDEEGAGYMRSDAAIVVYLQKAKDARRIYATFVYGKTNCDGFKEEGITFPSLDKQKILLEEFYKECNVSPLELSYLEAHATGTIAGDSVELQAIDKALCIKRDFPLLMGSVKSNIGHSEAASGHCQIAKVLIAMETSIIPPTIHFKHPRKDMTAIIEGRVKIVTEPTEWKGGYVGINSFGFGGANCHLLLKSNPKTKVNETNNNLPKLVVISGRTEEAIKIMLDDENLHVAQENLHIYLTI</sequence>
<dbReference type="InterPro" id="IPR050091">
    <property type="entry name" value="PKS_NRPS_Biosynth_Enz"/>
</dbReference>
<reference evidence="4 5" key="1">
    <citation type="journal article" date="2010" name="Science">
        <title>Genomic comparison of the ants Camponotus floridanus and Harpegnathos saltator.</title>
        <authorList>
            <person name="Bonasio R."/>
            <person name="Zhang G."/>
            <person name="Ye C."/>
            <person name="Mutti N.S."/>
            <person name="Fang X."/>
            <person name="Qin N."/>
            <person name="Donahue G."/>
            <person name="Yang P."/>
            <person name="Li Q."/>
            <person name="Li C."/>
            <person name="Zhang P."/>
            <person name="Huang Z."/>
            <person name="Berger S.L."/>
            <person name="Reinberg D."/>
            <person name="Wang J."/>
            <person name="Liebig J."/>
        </authorList>
    </citation>
    <scope>NUCLEOTIDE SEQUENCE [LARGE SCALE GENOMIC DNA]</scope>
    <source>
        <strain evidence="5">C129</strain>
    </source>
</reference>
<evidence type="ECO:0000313" key="5">
    <source>
        <dbReference type="Proteomes" id="UP000000311"/>
    </source>
</evidence>
<dbReference type="OrthoDB" id="7630912at2759"/>
<dbReference type="CDD" id="cd00833">
    <property type="entry name" value="PKS"/>
    <property type="match status" value="1"/>
</dbReference>
<evidence type="ECO:0000256" key="2">
    <source>
        <dbReference type="RuleBase" id="RU003694"/>
    </source>
</evidence>
<proteinExistence type="inferred from homology"/>
<dbReference type="PANTHER" id="PTHR43775:SF23">
    <property type="entry name" value="FATTY ACID SYNTHASE 3"/>
    <property type="match status" value="1"/>
</dbReference>
<dbReference type="InterPro" id="IPR014030">
    <property type="entry name" value="Ketoacyl_synth_N"/>
</dbReference>
<dbReference type="GO" id="GO:0004312">
    <property type="term" value="F:fatty acid synthase activity"/>
    <property type="evidence" value="ECO:0007669"/>
    <property type="project" value="TreeGrafter"/>
</dbReference>
<gene>
    <name evidence="4" type="ORF">EAG_10464</name>
</gene>
<dbReference type="SUPFAM" id="SSF53901">
    <property type="entry name" value="Thiolase-like"/>
    <property type="match status" value="1"/>
</dbReference>
<dbReference type="PANTHER" id="PTHR43775">
    <property type="entry name" value="FATTY ACID SYNTHASE"/>
    <property type="match status" value="1"/>
</dbReference>
<dbReference type="InParanoid" id="E2ABR0"/>
<dbReference type="PROSITE" id="PS52004">
    <property type="entry name" value="KS3_2"/>
    <property type="match status" value="1"/>
</dbReference>
<dbReference type="Gene3D" id="3.40.47.10">
    <property type="match status" value="2"/>
</dbReference>
<dbReference type="EMBL" id="GL438338">
    <property type="protein sequence ID" value="EFN69124.1"/>
    <property type="molecule type" value="Genomic_DNA"/>
</dbReference>
<dbReference type="PROSITE" id="PS00606">
    <property type="entry name" value="KS3_1"/>
    <property type="match status" value="1"/>
</dbReference>
<evidence type="ECO:0000259" key="3">
    <source>
        <dbReference type="PROSITE" id="PS52004"/>
    </source>
</evidence>
<dbReference type="InterPro" id="IPR014031">
    <property type="entry name" value="Ketoacyl_synth_C"/>
</dbReference>
<comment type="similarity">
    <text evidence="2">Belongs to the thiolase-like superfamily. Beta-ketoacyl-ACP synthases family.</text>
</comment>
<dbReference type="STRING" id="104421.E2ABR0"/>
<feature type="domain" description="Ketosynthase family 3 (KS3)" evidence="3">
    <location>
        <begin position="1"/>
        <end position="333"/>
    </location>
</feature>
<dbReference type="AlphaFoldDB" id="E2ABR0"/>
<dbReference type="SMART" id="SM00825">
    <property type="entry name" value="PKS_KS"/>
    <property type="match status" value="1"/>
</dbReference>
<evidence type="ECO:0000256" key="1">
    <source>
        <dbReference type="ARBA" id="ARBA00022679"/>
    </source>
</evidence>
<dbReference type="InterPro" id="IPR020841">
    <property type="entry name" value="PKS_Beta-ketoAc_synthase_dom"/>
</dbReference>
<dbReference type="GO" id="GO:0004315">
    <property type="term" value="F:3-oxoacyl-[acyl-carrier-protein] synthase activity"/>
    <property type="evidence" value="ECO:0007669"/>
    <property type="project" value="InterPro"/>
</dbReference>
<dbReference type="Proteomes" id="UP000000311">
    <property type="component" value="Unassembled WGS sequence"/>
</dbReference>
<protein>
    <submittedName>
        <fullName evidence="4">Fatty acid synthase</fullName>
    </submittedName>
</protein>
<organism evidence="5">
    <name type="scientific">Camponotus floridanus</name>
    <name type="common">Florida carpenter ant</name>
    <dbReference type="NCBI Taxonomy" id="104421"/>
    <lineage>
        <taxon>Eukaryota</taxon>
        <taxon>Metazoa</taxon>
        <taxon>Ecdysozoa</taxon>
        <taxon>Arthropoda</taxon>
        <taxon>Hexapoda</taxon>
        <taxon>Insecta</taxon>
        <taxon>Pterygota</taxon>
        <taxon>Neoptera</taxon>
        <taxon>Endopterygota</taxon>
        <taxon>Hymenoptera</taxon>
        <taxon>Apocrita</taxon>
        <taxon>Aculeata</taxon>
        <taxon>Formicoidea</taxon>
        <taxon>Formicidae</taxon>
        <taxon>Formicinae</taxon>
        <taxon>Camponotus</taxon>
    </lineage>
</organism>
<dbReference type="InterPro" id="IPR016039">
    <property type="entry name" value="Thiolase-like"/>
</dbReference>
<dbReference type="InterPro" id="IPR018201">
    <property type="entry name" value="Ketoacyl_synth_AS"/>
</dbReference>
<accession>E2ABR0</accession>
<keyword evidence="1 2" id="KW-0808">Transferase</keyword>
<dbReference type="Pfam" id="PF16197">
    <property type="entry name" value="KAsynt_C_assoc"/>
    <property type="match status" value="1"/>
</dbReference>
<dbReference type="GO" id="GO:0006633">
    <property type="term" value="P:fatty acid biosynthetic process"/>
    <property type="evidence" value="ECO:0007669"/>
    <property type="project" value="InterPro"/>
</dbReference>
<dbReference type="Pfam" id="PF00109">
    <property type="entry name" value="ketoacyl-synt"/>
    <property type="match status" value="2"/>
</dbReference>
<dbReference type="InterPro" id="IPR032821">
    <property type="entry name" value="PKS_assoc"/>
</dbReference>
<name>E2ABR0_CAMFO</name>
<dbReference type="OMA" id="YHCIMSG"/>